<organism evidence="1 2">
    <name type="scientific">Wolfiporia cocos (strain MD-104)</name>
    <name type="common">Brown rot fungus</name>
    <dbReference type="NCBI Taxonomy" id="742152"/>
    <lineage>
        <taxon>Eukaryota</taxon>
        <taxon>Fungi</taxon>
        <taxon>Dikarya</taxon>
        <taxon>Basidiomycota</taxon>
        <taxon>Agaricomycotina</taxon>
        <taxon>Agaricomycetes</taxon>
        <taxon>Polyporales</taxon>
        <taxon>Phaeolaceae</taxon>
        <taxon>Wolfiporia</taxon>
    </lineage>
</organism>
<dbReference type="OMA" id="CWLNETL"/>
<proteinExistence type="predicted"/>
<dbReference type="Proteomes" id="UP000218811">
    <property type="component" value="Unassembled WGS sequence"/>
</dbReference>
<evidence type="ECO:0000313" key="1">
    <source>
        <dbReference type="EMBL" id="PCH43561.1"/>
    </source>
</evidence>
<dbReference type="OrthoDB" id="544685at2759"/>
<evidence type="ECO:0000313" key="2">
    <source>
        <dbReference type="Proteomes" id="UP000218811"/>
    </source>
</evidence>
<dbReference type="STRING" id="742152.A0A2H3JNU3"/>
<accession>A0A2H3JNU3</accession>
<sequence>MAEGSSSASGYLDANLLSLVQRFLAQQATFTTHSTHPFASSPEAPLTLLRDVVETLSQVSHSLSLQLSLPLANPKLLSLYRQQTAISHTLHSSNQNISTTLDALRQRAGVEYGEDIPLERVAVVDWCVSRLESWGSSAGMETFREEEREGRLTVVLGGKVVVVDIDFAVDRTDPENPSISVASVKTSYAIPNSASGTTTQGSSSLDGLLAECISAFLAEAHKDPQQHNNVRAAQISKLVSEHLAYLMRLDHLALSENDTGLRWFNNIDVLTSVSERFAANEAQAVSSALSVTHSPLDIFLMRSHALPLPYLTAPSISFLTYLSPLAYLSTLRGSSSTSADARADLPKLDIPYETLRSRLAAHPRSSGATIATLMLSPTTLAISTDDAMDVSDLRTRPSFILAPSGTEIDHELPRVPTPSDLSGGPTPTWILDFTDGGRCRGVVMSQSRMREIELVVNPLSGMDHIGSMPMMAFGTGSWLDLLLNPDNPISPERYTAVYTSPMSAHPPLQLRLTAPEEPGFILEKVPVRSLKEIWGVLEVVKEQCWLNETLRGYHWLPEGLATGEPDDEMSDDESMERDLQAVLKGTLTPRRIPVNVYLPSMPPTDSLFDANDLASMALSHTPQSSHAKIFMSCPERPPIPGLVEITVAFDPSRPRGIVLDINGAMGADLRADILEEVCRRGGTLGLPGRVWAKSHGGA</sequence>
<keyword evidence="2" id="KW-1185">Reference proteome</keyword>
<protein>
    <recommendedName>
        <fullName evidence="3">Mediator complex subunit 1</fullName>
    </recommendedName>
</protein>
<name>A0A2H3JNU3_WOLCO</name>
<gene>
    <name evidence="1" type="ORF">WOLCODRAFT_103768</name>
</gene>
<reference evidence="1 2" key="1">
    <citation type="journal article" date="2012" name="Science">
        <title>The Paleozoic origin of enzymatic lignin decomposition reconstructed from 31 fungal genomes.</title>
        <authorList>
            <person name="Floudas D."/>
            <person name="Binder M."/>
            <person name="Riley R."/>
            <person name="Barry K."/>
            <person name="Blanchette R.A."/>
            <person name="Henrissat B."/>
            <person name="Martinez A.T."/>
            <person name="Otillar R."/>
            <person name="Spatafora J.W."/>
            <person name="Yadav J.S."/>
            <person name="Aerts A."/>
            <person name="Benoit I."/>
            <person name="Boyd A."/>
            <person name="Carlson A."/>
            <person name="Copeland A."/>
            <person name="Coutinho P.M."/>
            <person name="de Vries R.P."/>
            <person name="Ferreira P."/>
            <person name="Findley K."/>
            <person name="Foster B."/>
            <person name="Gaskell J."/>
            <person name="Glotzer D."/>
            <person name="Gorecki P."/>
            <person name="Heitman J."/>
            <person name="Hesse C."/>
            <person name="Hori C."/>
            <person name="Igarashi K."/>
            <person name="Jurgens J.A."/>
            <person name="Kallen N."/>
            <person name="Kersten P."/>
            <person name="Kohler A."/>
            <person name="Kuees U."/>
            <person name="Kumar T.K.A."/>
            <person name="Kuo A."/>
            <person name="LaButti K."/>
            <person name="Larrondo L.F."/>
            <person name="Lindquist E."/>
            <person name="Ling A."/>
            <person name="Lombard V."/>
            <person name="Lucas S."/>
            <person name="Lundell T."/>
            <person name="Martin R."/>
            <person name="McLaughlin D.J."/>
            <person name="Morgenstern I."/>
            <person name="Morin E."/>
            <person name="Murat C."/>
            <person name="Nagy L.G."/>
            <person name="Nolan M."/>
            <person name="Ohm R.A."/>
            <person name="Patyshakuliyeva A."/>
            <person name="Rokas A."/>
            <person name="Ruiz-Duenas F.J."/>
            <person name="Sabat G."/>
            <person name="Salamov A."/>
            <person name="Samejima M."/>
            <person name="Schmutz J."/>
            <person name="Slot J.C."/>
            <person name="St John F."/>
            <person name="Stenlid J."/>
            <person name="Sun H."/>
            <person name="Sun S."/>
            <person name="Syed K."/>
            <person name="Tsang A."/>
            <person name="Wiebenga A."/>
            <person name="Young D."/>
            <person name="Pisabarro A."/>
            <person name="Eastwood D.C."/>
            <person name="Martin F."/>
            <person name="Cullen D."/>
            <person name="Grigoriev I.V."/>
            <person name="Hibbett D.S."/>
        </authorList>
    </citation>
    <scope>NUCLEOTIDE SEQUENCE [LARGE SCALE GENOMIC DNA]</scope>
    <source>
        <strain evidence="1 2">MD-104</strain>
    </source>
</reference>
<evidence type="ECO:0008006" key="3">
    <source>
        <dbReference type="Google" id="ProtNLM"/>
    </source>
</evidence>
<dbReference type="AlphaFoldDB" id="A0A2H3JNU3"/>
<dbReference type="EMBL" id="KB468146">
    <property type="protein sequence ID" value="PCH43561.1"/>
    <property type="molecule type" value="Genomic_DNA"/>
</dbReference>